<gene>
    <name evidence="1" type="ORF">E2C01_021924</name>
</gene>
<protein>
    <submittedName>
        <fullName evidence="1">Uncharacterized protein</fullName>
    </submittedName>
</protein>
<evidence type="ECO:0000313" key="2">
    <source>
        <dbReference type="Proteomes" id="UP000324222"/>
    </source>
</evidence>
<keyword evidence="2" id="KW-1185">Reference proteome</keyword>
<dbReference type="Proteomes" id="UP000324222">
    <property type="component" value="Unassembled WGS sequence"/>
</dbReference>
<proteinExistence type="predicted"/>
<accession>A0A5B7E7J9</accession>
<dbReference type="EMBL" id="VSRR010001954">
    <property type="protein sequence ID" value="MPC28714.1"/>
    <property type="molecule type" value="Genomic_DNA"/>
</dbReference>
<organism evidence="1 2">
    <name type="scientific">Portunus trituberculatus</name>
    <name type="common">Swimming crab</name>
    <name type="synonym">Neptunus trituberculatus</name>
    <dbReference type="NCBI Taxonomy" id="210409"/>
    <lineage>
        <taxon>Eukaryota</taxon>
        <taxon>Metazoa</taxon>
        <taxon>Ecdysozoa</taxon>
        <taxon>Arthropoda</taxon>
        <taxon>Crustacea</taxon>
        <taxon>Multicrustacea</taxon>
        <taxon>Malacostraca</taxon>
        <taxon>Eumalacostraca</taxon>
        <taxon>Eucarida</taxon>
        <taxon>Decapoda</taxon>
        <taxon>Pleocyemata</taxon>
        <taxon>Brachyura</taxon>
        <taxon>Eubrachyura</taxon>
        <taxon>Portunoidea</taxon>
        <taxon>Portunidae</taxon>
        <taxon>Portuninae</taxon>
        <taxon>Portunus</taxon>
    </lineage>
</organism>
<sequence>MFPYSFWLLFGDFIQLQKLIWWIRIVKTVAINPLTSIDFPNVNKMV</sequence>
<evidence type="ECO:0000313" key="1">
    <source>
        <dbReference type="EMBL" id="MPC28714.1"/>
    </source>
</evidence>
<reference evidence="1 2" key="1">
    <citation type="submission" date="2019-05" db="EMBL/GenBank/DDBJ databases">
        <title>Another draft genome of Portunus trituberculatus and its Hox gene families provides insights of decapod evolution.</title>
        <authorList>
            <person name="Jeong J.-H."/>
            <person name="Song I."/>
            <person name="Kim S."/>
            <person name="Choi T."/>
            <person name="Kim D."/>
            <person name="Ryu S."/>
            <person name="Kim W."/>
        </authorList>
    </citation>
    <scope>NUCLEOTIDE SEQUENCE [LARGE SCALE GENOMIC DNA]</scope>
    <source>
        <tissue evidence="1">Muscle</tissue>
    </source>
</reference>
<dbReference type="AlphaFoldDB" id="A0A5B7E7J9"/>
<name>A0A5B7E7J9_PORTR</name>
<comment type="caution">
    <text evidence="1">The sequence shown here is derived from an EMBL/GenBank/DDBJ whole genome shotgun (WGS) entry which is preliminary data.</text>
</comment>